<dbReference type="Gene3D" id="3.50.50.60">
    <property type="entry name" value="FAD/NAD(P)-binding domain"/>
    <property type="match status" value="1"/>
</dbReference>
<gene>
    <name evidence="2" type="ORF">ADIS_3590</name>
</gene>
<feature type="domain" description="FAD-binding" evidence="1">
    <location>
        <begin position="4"/>
        <end position="144"/>
    </location>
</feature>
<dbReference type="SUPFAM" id="SSF51905">
    <property type="entry name" value="FAD/NAD(P)-binding domain"/>
    <property type="match status" value="1"/>
</dbReference>
<organism evidence="2 3">
    <name type="scientific">Lunatimonas lonarensis</name>
    <dbReference type="NCBI Taxonomy" id="1232681"/>
    <lineage>
        <taxon>Bacteria</taxon>
        <taxon>Pseudomonadati</taxon>
        <taxon>Bacteroidota</taxon>
        <taxon>Cytophagia</taxon>
        <taxon>Cytophagales</taxon>
        <taxon>Cyclobacteriaceae</taxon>
    </lineage>
</organism>
<accession>R7ZPI7</accession>
<evidence type="ECO:0000259" key="1">
    <source>
        <dbReference type="Pfam" id="PF01494"/>
    </source>
</evidence>
<name>R7ZPI7_9BACT</name>
<comment type="caution">
    <text evidence="2">The sequence shown here is derived from an EMBL/GenBank/DDBJ whole genome shotgun (WGS) entry which is preliminary data.</text>
</comment>
<evidence type="ECO:0000313" key="2">
    <source>
        <dbReference type="EMBL" id="EON76002.1"/>
    </source>
</evidence>
<dbReference type="GO" id="GO:0071949">
    <property type="term" value="F:FAD binding"/>
    <property type="evidence" value="ECO:0007669"/>
    <property type="project" value="InterPro"/>
</dbReference>
<evidence type="ECO:0000313" key="3">
    <source>
        <dbReference type="Proteomes" id="UP000013909"/>
    </source>
</evidence>
<dbReference type="PANTHER" id="PTHR42685">
    <property type="entry name" value="GERANYLGERANYL DIPHOSPHATE REDUCTASE"/>
    <property type="match status" value="1"/>
</dbReference>
<proteinExistence type="predicted"/>
<dbReference type="InterPro" id="IPR036188">
    <property type="entry name" value="FAD/NAD-bd_sf"/>
</dbReference>
<dbReference type="AlphaFoldDB" id="R7ZPI7"/>
<dbReference type="PANTHER" id="PTHR42685:SF19">
    <property type="entry name" value="POSSIBLE OXIDOREDUCTASE"/>
    <property type="match status" value="1"/>
</dbReference>
<dbReference type="InterPro" id="IPR002938">
    <property type="entry name" value="FAD-bd"/>
</dbReference>
<dbReference type="EMBL" id="AQHR01000091">
    <property type="protein sequence ID" value="EON76002.1"/>
    <property type="molecule type" value="Genomic_DNA"/>
</dbReference>
<dbReference type="PRINTS" id="PR00420">
    <property type="entry name" value="RNGMNOXGNASE"/>
</dbReference>
<protein>
    <submittedName>
        <fullName evidence="2">FAD dependent oxidoreductase, putative</fullName>
    </submittedName>
</protein>
<dbReference type="Proteomes" id="UP000013909">
    <property type="component" value="Unassembled WGS sequence"/>
</dbReference>
<dbReference type="Pfam" id="PF01494">
    <property type="entry name" value="FAD_binding_3"/>
    <property type="match status" value="1"/>
</dbReference>
<dbReference type="RefSeq" id="WP_010855722.1">
    <property type="nucleotide sequence ID" value="NZ_AQHR01000091.1"/>
</dbReference>
<dbReference type="STRING" id="1232681.ADIS_3590"/>
<reference evidence="2 3" key="1">
    <citation type="submission" date="2013-02" db="EMBL/GenBank/DDBJ databases">
        <title>A novel strain isolated from Lonar lake, Maharashtra, India.</title>
        <authorList>
            <person name="Singh A."/>
        </authorList>
    </citation>
    <scope>NUCLEOTIDE SEQUENCE [LARGE SCALE GENOMIC DNA]</scope>
    <source>
        <strain evidence="2 3">AK24</strain>
    </source>
</reference>
<dbReference type="OrthoDB" id="1142316at2"/>
<sequence length="375" mass="40910">MKHPVVIVGAGLAGLSLAIELSRRGVPVVVLEKDRFPRQKVCGEYISQESERYVNWLGVSTESLPHIHTLLLSSRSGRQVTLPLPKGGFGISRWTLDNLLAQIAVDEGVDLRFGVTVRAVEGNRVITASQDTLEASFVTGAYGRANRLAAQRVPAGSSHYVGVKYQVQSDAPADQIEMHIFGGGYCGFSKVEDDRYCLCYLSEAGALKAMGGDIAAFEQKYLYQNPRLRERFSEARVLGERVTTSQFRFATHGGMHEMQLLTGDAAGFIPPITGNGMSLAFRGAATLAPVLADAWHGKVSGEAPYLLQERYVNGYLRSRIRKGVFLQNLLIRQNLFSDTLLFGALRVFPALGRTLAKSASGEDIGLPHEAQGPER</sequence>
<keyword evidence="3" id="KW-1185">Reference proteome</keyword>
<dbReference type="InterPro" id="IPR050407">
    <property type="entry name" value="Geranylgeranyl_reductase"/>
</dbReference>